<evidence type="ECO:0000313" key="3">
    <source>
        <dbReference type="Proteomes" id="UP001597506"/>
    </source>
</evidence>
<comment type="caution">
    <text evidence="2">The sequence shown here is derived from an EMBL/GenBank/DDBJ whole genome shotgun (WGS) entry which is preliminary data.</text>
</comment>
<name>A0ABW5RTN8_9BACI</name>
<dbReference type="Proteomes" id="UP001597506">
    <property type="component" value="Unassembled WGS sequence"/>
</dbReference>
<proteinExistence type="predicted"/>
<dbReference type="EMBL" id="JBHUMF010000031">
    <property type="protein sequence ID" value="MFD2681795.1"/>
    <property type="molecule type" value="Genomic_DNA"/>
</dbReference>
<keyword evidence="1" id="KW-0812">Transmembrane</keyword>
<keyword evidence="3" id="KW-1185">Reference proteome</keyword>
<evidence type="ECO:0000256" key="1">
    <source>
        <dbReference type="SAM" id="Phobius"/>
    </source>
</evidence>
<gene>
    <name evidence="2" type="ORF">ACFSUL_13725</name>
</gene>
<evidence type="ECO:0000313" key="2">
    <source>
        <dbReference type="EMBL" id="MFD2681795.1"/>
    </source>
</evidence>
<protein>
    <submittedName>
        <fullName evidence="2">Uncharacterized protein</fullName>
    </submittedName>
</protein>
<organism evidence="2 3">
    <name type="scientific">Bacillus seohaeanensis</name>
    <dbReference type="NCBI Taxonomy" id="284580"/>
    <lineage>
        <taxon>Bacteria</taxon>
        <taxon>Bacillati</taxon>
        <taxon>Bacillota</taxon>
        <taxon>Bacilli</taxon>
        <taxon>Bacillales</taxon>
        <taxon>Bacillaceae</taxon>
        <taxon>Bacillus</taxon>
    </lineage>
</organism>
<feature type="transmembrane region" description="Helical" evidence="1">
    <location>
        <begin position="37"/>
        <end position="55"/>
    </location>
</feature>
<accession>A0ABW5RTN8</accession>
<reference evidence="3" key="1">
    <citation type="journal article" date="2019" name="Int. J. Syst. Evol. Microbiol.">
        <title>The Global Catalogue of Microorganisms (GCM) 10K type strain sequencing project: providing services to taxonomists for standard genome sequencing and annotation.</title>
        <authorList>
            <consortium name="The Broad Institute Genomics Platform"/>
            <consortium name="The Broad Institute Genome Sequencing Center for Infectious Disease"/>
            <person name="Wu L."/>
            <person name="Ma J."/>
        </authorList>
    </citation>
    <scope>NUCLEOTIDE SEQUENCE [LARGE SCALE GENOMIC DNA]</scope>
    <source>
        <strain evidence="3">KCTC 3913</strain>
    </source>
</reference>
<dbReference type="RefSeq" id="WP_071411922.1">
    <property type="nucleotide sequence ID" value="NZ_JBHUMF010000031.1"/>
</dbReference>
<sequence>MASSFLFIIAMASIVIWIVQSQELMKSSKEQDGGKIVILTSAGTLLTVVLTISLFQNIPF</sequence>
<keyword evidence="1" id="KW-1133">Transmembrane helix</keyword>
<keyword evidence="1" id="KW-0472">Membrane</keyword>